<dbReference type="AlphaFoldDB" id="A0A1F4V432"/>
<name>A0A1F4V432_UNCKA</name>
<dbReference type="PROSITE" id="PS51084">
    <property type="entry name" value="HIT_2"/>
    <property type="match status" value="1"/>
</dbReference>
<evidence type="ECO:0000256" key="2">
    <source>
        <dbReference type="PROSITE-ProRule" id="PRU00464"/>
    </source>
</evidence>
<gene>
    <name evidence="4" type="ORF">A2W32_02020</name>
</gene>
<evidence type="ECO:0000256" key="1">
    <source>
        <dbReference type="PIRSR" id="PIRSR601310-1"/>
    </source>
</evidence>
<dbReference type="Proteomes" id="UP000177371">
    <property type="component" value="Unassembled WGS sequence"/>
</dbReference>
<dbReference type="InterPro" id="IPR001310">
    <property type="entry name" value="Histidine_triad_HIT"/>
</dbReference>
<organism evidence="4 5">
    <name type="scientific">candidate division WWE3 bacterium RBG_16_37_10</name>
    <dbReference type="NCBI Taxonomy" id="1802610"/>
    <lineage>
        <taxon>Bacteria</taxon>
        <taxon>Katanobacteria</taxon>
    </lineage>
</organism>
<dbReference type="PRINTS" id="PR00332">
    <property type="entry name" value="HISTRIAD"/>
</dbReference>
<dbReference type="Pfam" id="PF11969">
    <property type="entry name" value="DcpS_C"/>
    <property type="match status" value="1"/>
</dbReference>
<dbReference type="InterPro" id="IPR011146">
    <property type="entry name" value="HIT-like"/>
</dbReference>
<comment type="caution">
    <text evidence="4">The sequence shown here is derived from an EMBL/GenBank/DDBJ whole genome shotgun (WGS) entry which is preliminary data.</text>
</comment>
<dbReference type="GO" id="GO:0003824">
    <property type="term" value="F:catalytic activity"/>
    <property type="evidence" value="ECO:0007669"/>
    <property type="project" value="InterPro"/>
</dbReference>
<evidence type="ECO:0000259" key="3">
    <source>
        <dbReference type="PROSITE" id="PS51084"/>
    </source>
</evidence>
<evidence type="ECO:0000313" key="5">
    <source>
        <dbReference type="Proteomes" id="UP000177371"/>
    </source>
</evidence>
<evidence type="ECO:0000313" key="4">
    <source>
        <dbReference type="EMBL" id="OGC51961.1"/>
    </source>
</evidence>
<dbReference type="EMBL" id="MEUT01000007">
    <property type="protein sequence ID" value="OGC51961.1"/>
    <property type="molecule type" value="Genomic_DNA"/>
</dbReference>
<dbReference type="InterPro" id="IPR036265">
    <property type="entry name" value="HIT-like_sf"/>
</dbReference>
<reference evidence="4 5" key="1">
    <citation type="journal article" date="2016" name="Nat. Commun.">
        <title>Thousands of microbial genomes shed light on interconnected biogeochemical processes in an aquifer system.</title>
        <authorList>
            <person name="Anantharaman K."/>
            <person name="Brown C.T."/>
            <person name="Hug L.A."/>
            <person name="Sharon I."/>
            <person name="Castelle C.J."/>
            <person name="Probst A.J."/>
            <person name="Thomas B.C."/>
            <person name="Singh A."/>
            <person name="Wilkins M.J."/>
            <person name="Karaoz U."/>
            <person name="Brodie E.L."/>
            <person name="Williams K.H."/>
            <person name="Hubbard S.S."/>
            <person name="Banfield J.F."/>
        </authorList>
    </citation>
    <scope>NUCLEOTIDE SEQUENCE [LARGE SCALE GENOMIC DNA]</scope>
</reference>
<sequence>MGDSDCLFCDIVRDKKAASRVLETKEFIVIENKYPKAPVHLLVVDKTHREKSDTMAGVYQSENYWDKLFYAVSQAVIKLNLDKIGYKVVINESKYYHYGHEHIHVIGGEIGGVESNEVRL</sequence>
<feature type="domain" description="HIT" evidence="3">
    <location>
        <begin position="7"/>
        <end position="115"/>
    </location>
</feature>
<feature type="short sequence motif" description="Histidine triad motif" evidence="2">
    <location>
        <begin position="100"/>
        <end position="104"/>
    </location>
</feature>
<dbReference type="SUPFAM" id="SSF54197">
    <property type="entry name" value="HIT-like"/>
    <property type="match status" value="1"/>
</dbReference>
<dbReference type="Gene3D" id="3.30.428.10">
    <property type="entry name" value="HIT-like"/>
    <property type="match status" value="1"/>
</dbReference>
<accession>A0A1F4V432</accession>
<proteinExistence type="predicted"/>
<feature type="active site" description="Tele-AMP-histidine intermediate" evidence="1">
    <location>
        <position position="104"/>
    </location>
</feature>
<protein>
    <recommendedName>
        <fullName evidence="3">HIT domain-containing protein</fullName>
    </recommendedName>
</protein>
<dbReference type="STRING" id="1802610.A2W32_02020"/>
<dbReference type="PANTHER" id="PTHR23089">
    <property type="entry name" value="HISTIDINE TRIAD HIT PROTEIN"/>
    <property type="match status" value="1"/>
</dbReference>